<evidence type="ECO:0000256" key="1">
    <source>
        <dbReference type="ARBA" id="ARBA00023002"/>
    </source>
</evidence>
<dbReference type="InterPro" id="IPR002579">
    <property type="entry name" value="Met_Sox_Rdtase_MsrB_dom"/>
</dbReference>
<dbReference type="Gene3D" id="2.170.150.20">
    <property type="entry name" value="Peptide methionine sulfoxide reductase"/>
    <property type="match status" value="1"/>
</dbReference>
<evidence type="ECO:0000313" key="10">
    <source>
        <dbReference type="Proteomes" id="UP000028730"/>
    </source>
</evidence>
<organism evidence="9 10">
    <name type="scientific">Bifidobacterium bombi DSM 19703</name>
    <dbReference type="NCBI Taxonomy" id="1341695"/>
    <lineage>
        <taxon>Bacteria</taxon>
        <taxon>Bacillati</taxon>
        <taxon>Actinomycetota</taxon>
        <taxon>Actinomycetes</taxon>
        <taxon>Bifidobacteriales</taxon>
        <taxon>Bifidobacteriaceae</taxon>
        <taxon>Bifidobacterium</taxon>
    </lineage>
</organism>
<dbReference type="EC" id="1.8.4.11" evidence="6"/>
<dbReference type="NCBIfam" id="TIGR00401">
    <property type="entry name" value="msrA"/>
    <property type="match status" value="1"/>
</dbReference>
<dbReference type="InterPro" id="IPR050162">
    <property type="entry name" value="MsrA_MetSO_reductase"/>
</dbReference>
<gene>
    <name evidence="6" type="primary">msrA</name>
    <name evidence="9" type="ORF">BBOMB_1401</name>
</gene>
<evidence type="ECO:0000256" key="3">
    <source>
        <dbReference type="ARBA" id="ARBA00047806"/>
    </source>
</evidence>
<name>A0A086BNN2_9BIFI</name>
<comment type="similarity">
    <text evidence="6">Belongs to the MsrA Met sulfoxide reductase family.</text>
</comment>
<dbReference type="eggNOG" id="COG0229">
    <property type="taxonomic scope" value="Bacteria"/>
</dbReference>
<comment type="catalytic activity">
    <reaction evidence="3 6">
        <text>L-methionyl-[protein] + [thioredoxin]-disulfide + H2O = L-methionyl-(S)-S-oxide-[protein] + [thioredoxin]-dithiol</text>
        <dbReference type="Rhea" id="RHEA:14217"/>
        <dbReference type="Rhea" id="RHEA-COMP:10698"/>
        <dbReference type="Rhea" id="RHEA-COMP:10700"/>
        <dbReference type="Rhea" id="RHEA-COMP:12313"/>
        <dbReference type="Rhea" id="RHEA-COMP:12315"/>
        <dbReference type="ChEBI" id="CHEBI:15377"/>
        <dbReference type="ChEBI" id="CHEBI:16044"/>
        <dbReference type="ChEBI" id="CHEBI:29950"/>
        <dbReference type="ChEBI" id="CHEBI:44120"/>
        <dbReference type="ChEBI" id="CHEBI:50058"/>
        <dbReference type="EC" id="1.8.4.11"/>
    </reaction>
</comment>
<dbReference type="Pfam" id="PF01625">
    <property type="entry name" value="PMSR"/>
    <property type="match status" value="1"/>
</dbReference>
<keyword evidence="1 6" id="KW-0560">Oxidoreductase</keyword>
<feature type="active site" evidence="6">
    <location>
        <position position="18"/>
    </location>
</feature>
<feature type="region of interest" description="Disordered" evidence="7">
    <location>
        <begin position="317"/>
        <end position="339"/>
    </location>
</feature>
<keyword evidence="10" id="KW-1185">Reference proteome</keyword>
<dbReference type="Proteomes" id="UP000028730">
    <property type="component" value="Unassembled WGS sequence"/>
</dbReference>
<dbReference type="RefSeq" id="WP_081867435.1">
    <property type="nucleotide sequence ID" value="NZ_ATLK01000002.1"/>
</dbReference>
<dbReference type="HAMAP" id="MF_01401">
    <property type="entry name" value="MsrA"/>
    <property type="match status" value="1"/>
</dbReference>
<dbReference type="EMBL" id="ATLK01000002">
    <property type="protein sequence ID" value="KFF30546.1"/>
    <property type="molecule type" value="Genomic_DNA"/>
</dbReference>
<dbReference type="eggNOG" id="COG0225">
    <property type="taxonomic scope" value="Bacteria"/>
</dbReference>
<comment type="caution">
    <text evidence="9">The sequence shown here is derived from an EMBL/GenBank/DDBJ whole genome shotgun (WGS) entry which is preliminary data.</text>
</comment>
<sequence>MTDQSETQQGTAYFAGGCFWGIERYMQGIDGVTNTRVGYAQSQRSNPSYEEVCSGVTDAAETVEVTYDPNRVSLNTLTLLFLDVIDPFSLNRQGNDMGRQYRSGMFFTDERQRMTFTEARQRLAYLESREPVVSVEELNNFFPAEEYHQDYLGKNPGGYCHIPVSKIMNVAQRRKDIDRVFALTPEQYQVTQHAATERPFTNEYDRNFKPGIYVDVVSGEPLFLSTDKFDSGCGWPAFSRPIAGSSLTEHRDTTLPGRPRIEIRTANTRIHLGHVFDDGPADRGGLRYCMNSASLRFIPLERMAELGYERFIPELSGKTLPETQPERHRQEAASGRTQD</sequence>
<dbReference type="Gene3D" id="3.30.1060.10">
    <property type="entry name" value="Peptide methionine sulphoxide reductase MsrA"/>
    <property type="match status" value="1"/>
</dbReference>
<dbReference type="OrthoDB" id="9785497at2"/>
<evidence type="ECO:0000256" key="6">
    <source>
        <dbReference type="HAMAP-Rule" id="MF_01401"/>
    </source>
</evidence>
<evidence type="ECO:0000259" key="8">
    <source>
        <dbReference type="PROSITE" id="PS51790"/>
    </source>
</evidence>
<evidence type="ECO:0000256" key="5">
    <source>
        <dbReference type="ARBA" id="ARBA00048782"/>
    </source>
</evidence>
<protein>
    <recommendedName>
        <fullName evidence="6">Peptide methionine sulfoxide reductase MsrA</fullName>
        <shortName evidence="6">Protein-methionine-S-oxide reductase</shortName>
        <ecNumber evidence="6">1.8.4.11</ecNumber>
    </recommendedName>
    <alternativeName>
        <fullName evidence="6">Peptide-methionine (S)-S-oxide reductase</fullName>
        <shortName evidence="6">Peptide Met(O) reductase</shortName>
    </alternativeName>
</protein>
<feature type="domain" description="MsrB" evidence="8">
    <location>
        <begin position="176"/>
        <end position="300"/>
    </location>
</feature>
<comment type="function">
    <text evidence="6">Has an important function as a repair enzyme for proteins that have been inactivated by oxidation. Catalyzes the reversible oxidation-reduction of methionine sulfoxide in proteins to methionine.</text>
</comment>
<dbReference type="PANTHER" id="PTHR42799">
    <property type="entry name" value="MITOCHONDRIAL PEPTIDE METHIONINE SULFOXIDE REDUCTASE"/>
    <property type="match status" value="1"/>
</dbReference>
<dbReference type="InterPro" id="IPR036509">
    <property type="entry name" value="Met_Sox_Rdtase_MsrA_sf"/>
</dbReference>
<dbReference type="GO" id="GO:0005737">
    <property type="term" value="C:cytoplasm"/>
    <property type="evidence" value="ECO:0007669"/>
    <property type="project" value="TreeGrafter"/>
</dbReference>
<evidence type="ECO:0000256" key="4">
    <source>
        <dbReference type="ARBA" id="ARBA00048488"/>
    </source>
</evidence>
<evidence type="ECO:0000313" key="9">
    <source>
        <dbReference type="EMBL" id="KFF30546.1"/>
    </source>
</evidence>
<dbReference type="SUPFAM" id="SSF55068">
    <property type="entry name" value="Peptide methionine sulfoxide reductase"/>
    <property type="match status" value="1"/>
</dbReference>
<proteinExistence type="inferred from homology"/>
<dbReference type="GO" id="GO:0033743">
    <property type="term" value="F:peptide-methionine (R)-S-oxide reductase activity"/>
    <property type="evidence" value="ECO:0007669"/>
    <property type="project" value="UniProtKB-EC"/>
</dbReference>
<dbReference type="PROSITE" id="PS51790">
    <property type="entry name" value="MSRB"/>
    <property type="match status" value="1"/>
</dbReference>
<dbReference type="GO" id="GO:0033744">
    <property type="term" value="F:L-methionine:thioredoxin-disulfide S-oxidoreductase activity"/>
    <property type="evidence" value="ECO:0007669"/>
    <property type="project" value="RHEA"/>
</dbReference>
<reference evidence="9 10" key="1">
    <citation type="journal article" date="2014" name="Appl. Environ. Microbiol.">
        <title>Genomic encyclopedia of type strains of the genus Bifidobacterium.</title>
        <authorList>
            <person name="Milani C."/>
            <person name="Lugli G.A."/>
            <person name="Duranti S."/>
            <person name="Turroni F."/>
            <person name="Bottacini F."/>
            <person name="Mangifesta M."/>
            <person name="Sanchez B."/>
            <person name="Viappiani A."/>
            <person name="Mancabelli L."/>
            <person name="Taminiau B."/>
            <person name="Delcenserie V."/>
            <person name="Barrangou R."/>
            <person name="Margolles A."/>
            <person name="van Sinderen D."/>
            <person name="Ventura M."/>
        </authorList>
    </citation>
    <scope>NUCLEOTIDE SEQUENCE [LARGE SCALE GENOMIC DNA]</scope>
    <source>
        <strain evidence="9 10">DSM 19703</strain>
    </source>
</reference>
<dbReference type="Pfam" id="PF01641">
    <property type="entry name" value="SelR"/>
    <property type="match status" value="1"/>
</dbReference>
<evidence type="ECO:0000256" key="7">
    <source>
        <dbReference type="SAM" id="MobiDB-lite"/>
    </source>
</evidence>
<dbReference type="AlphaFoldDB" id="A0A086BNN2"/>
<dbReference type="InterPro" id="IPR011057">
    <property type="entry name" value="Mss4-like_sf"/>
</dbReference>
<evidence type="ECO:0000256" key="2">
    <source>
        <dbReference type="ARBA" id="ARBA00023268"/>
    </source>
</evidence>
<dbReference type="GO" id="GO:0034599">
    <property type="term" value="P:cellular response to oxidative stress"/>
    <property type="evidence" value="ECO:0007669"/>
    <property type="project" value="TreeGrafter"/>
</dbReference>
<dbReference type="InterPro" id="IPR002569">
    <property type="entry name" value="Met_Sox_Rdtase_MsrA_dom"/>
</dbReference>
<dbReference type="SUPFAM" id="SSF51316">
    <property type="entry name" value="Mss4-like"/>
    <property type="match status" value="1"/>
</dbReference>
<dbReference type="STRING" id="1341695.BBOMB_1401"/>
<accession>A0A086BNN2</accession>
<comment type="catalytic activity">
    <reaction evidence="5 6">
        <text>[thioredoxin]-disulfide + L-methionine + H2O = L-methionine (S)-S-oxide + [thioredoxin]-dithiol</text>
        <dbReference type="Rhea" id="RHEA:19993"/>
        <dbReference type="Rhea" id="RHEA-COMP:10698"/>
        <dbReference type="Rhea" id="RHEA-COMP:10700"/>
        <dbReference type="ChEBI" id="CHEBI:15377"/>
        <dbReference type="ChEBI" id="CHEBI:29950"/>
        <dbReference type="ChEBI" id="CHEBI:50058"/>
        <dbReference type="ChEBI" id="CHEBI:57844"/>
        <dbReference type="ChEBI" id="CHEBI:58772"/>
        <dbReference type="EC" id="1.8.4.11"/>
    </reaction>
</comment>
<dbReference type="NCBIfam" id="TIGR00357">
    <property type="entry name" value="peptide-methionine (R)-S-oxide reductase MsrB"/>
    <property type="match status" value="1"/>
</dbReference>
<keyword evidence="2" id="KW-0511">Multifunctional enzyme</keyword>
<dbReference type="GO" id="GO:0008113">
    <property type="term" value="F:peptide-methionine (S)-S-oxide reductase activity"/>
    <property type="evidence" value="ECO:0007669"/>
    <property type="project" value="UniProtKB-UniRule"/>
</dbReference>
<comment type="catalytic activity">
    <reaction evidence="4">
        <text>L-methionyl-[protein] + [thioredoxin]-disulfide + H2O = L-methionyl-(R)-S-oxide-[protein] + [thioredoxin]-dithiol</text>
        <dbReference type="Rhea" id="RHEA:24164"/>
        <dbReference type="Rhea" id="RHEA-COMP:10698"/>
        <dbReference type="Rhea" id="RHEA-COMP:10700"/>
        <dbReference type="Rhea" id="RHEA-COMP:12313"/>
        <dbReference type="Rhea" id="RHEA-COMP:12314"/>
        <dbReference type="ChEBI" id="CHEBI:15377"/>
        <dbReference type="ChEBI" id="CHEBI:16044"/>
        <dbReference type="ChEBI" id="CHEBI:29950"/>
        <dbReference type="ChEBI" id="CHEBI:45764"/>
        <dbReference type="ChEBI" id="CHEBI:50058"/>
        <dbReference type="EC" id="1.8.4.12"/>
    </reaction>
</comment>
<dbReference type="PANTHER" id="PTHR42799:SF2">
    <property type="entry name" value="MITOCHONDRIAL PEPTIDE METHIONINE SULFOXIDE REDUCTASE"/>
    <property type="match status" value="1"/>
</dbReference>